<dbReference type="AlphaFoldDB" id="A0A1X9MI11"/>
<dbReference type="KEGG" id="bkw:BkAM31D_22280"/>
<accession>A0A1X9MI11</accession>
<dbReference type="Pfam" id="PF00300">
    <property type="entry name" value="His_Phos_1"/>
    <property type="match status" value="1"/>
</dbReference>
<sequence>MEISLIRHGQSLLMENAQVTCVEFQKWVEKYNDHGVLEPSTYPFETIEKVSNANIIITSDLKRAVQSATLLRPKGQAISSPIFRETELPAPSMTKVKLRPSIWAILLRLVWFCGYSHQCESMRNAKARANKAAEQLINYAKEHQSVALIGHGFFNMLIAKELQKKGWKGKRKTGAKHWNCTTYTLSNPS</sequence>
<dbReference type="STRING" id="199441.BkAM31D_22280"/>
<dbReference type="InterPro" id="IPR013078">
    <property type="entry name" value="His_Pase_superF_clade-1"/>
</dbReference>
<reference evidence="1 2" key="1">
    <citation type="submission" date="2017-04" db="EMBL/GenBank/DDBJ databases">
        <title>Bacillus krulwichiae AM31D Genome sequencing and assembly.</title>
        <authorList>
            <person name="Krulwich T.A."/>
            <person name="Anastor L."/>
            <person name="Ehrlich R."/>
            <person name="Ehrlich G.D."/>
            <person name="Janto B."/>
        </authorList>
    </citation>
    <scope>NUCLEOTIDE SEQUENCE [LARGE SCALE GENOMIC DNA]</scope>
    <source>
        <strain evidence="1 2">AM31D</strain>
    </source>
</reference>
<dbReference type="EMBL" id="CP020814">
    <property type="protein sequence ID" value="ARK32364.1"/>
    <property type="molecule type" value="Genomic_DNA"/>
</dbReference>
<dbReference type="InterPro" id="IPR029033">
    <property type="entry name" value="His_PPase_superfam"/>
</dbReference>
<dbReference type="Proteomes" id="UP000193006">
    <property type="component" value="Chromosome"/>
</dbReference>
<organism evidence="1 2">
    <name type="scientific">Halalkalibacter krulwichiae</name>
    <dbReference type="NCBI Taxonomy" id="199441"/>
    <lineage>
        <taxon>Bacteria</taxon>
        <taxon>Bacillati</taxon>
        <taxon>Bacillota</taxon>
        <taxon>Bacilli</taxon>
        <taxon>Bacillales</taxon>
        <taxon>Bacillaceae</taxon>
        <taxon>Halalkalibacter</taxon>
    </lineage>
</organism>
<keyword evidence="2" id="KW-1185">Reference proteome</keyword>
<gene>
    <name evidence="1" type="ORF">BkAM31D_22280</name>
</gene>
<evidence type="ECO:0000313" key="1">
    <source>
        <dbReference type="EMBL" id="ARK32364.1"/>
    </source>
</evidence>
<evidence type="ECO:0000313" key="2">
    <source>
        <dbReference type="Proteomes" id="UP000193006"/>
    </source>
</evidence>
<proteinExistence type="predicted"/>
<protein>
    <submittedName>
        <fullName evidence="1">Histidine phosphatase superfamily (Branch 1)</fullName>
    </submittedName>
</protein>
<dbReference type="SUPFAM" id="SSF53254">
    <property type="entry name" value="Phosphoglycerate mutase-like"/>
    <property type="match status" value="1"/>
</dbReference>
<name>A0A1X9MI11_9BACI</name>
<dbReference type="RefSeq" id="WP_066157240.1">
    <property type="nucleotide sequence ID" value="NZ_CP020814.1"/>
</dbReference>
<dbReference type="Gene3D" id="3.40.50.1240">
    <property type="entry name" value="Phosphoglycerate mutase-like"/>
    <property type="match status" value="1"/>
</dbReference>